<keyword evidence="2" id="KW-1185">Reference proteome</keyword>
<dbReference type="HOGENOM" id="CLU_2272902_0_0_6"/>
<protein>
    <submittedName>
        <fullName evidence="1">Uncharacterized protein</fullName>
    </submittedName>
</protein>
<name>E0SKA4_DICD3</name>
<sequence length="102" mass="11676">MVSPTPDNRDCFMKSIAKSGYPSLKMRYINLYIADFIHYFGAQHSGNPLSFPDLGHRMTLIPYPSGGKAREMNRFTRLKEYARRTTGGRRMRIKIADTKDSG</sequence>
<evidence type="ECO:0000313" key="2">
    <source>
        <dbReference type="Proteomes" id="UP000006859"/>
    </source>
</evidence>
<reference evidence="1 2" key="1">
    <citation type="journal article" date="2011" name="J. Bacteriol.">
        <title>Genome sequence of the plant-pathogenic bacterium Dickeya dadantii 3937.</title>
        <authorList>
            <person name="Glasner J.D."/>
            <person name="Yang C.H."/>
            <person name="Reverchon S."/>
            <person name="Hugouvieux-Cotte-Pattat N."/>
            <person name="Condemine G."/>
            <person name="Bohin J.P."/>
            <person name="Van Gijsegem F."/>
            <person name="Yang S."/>
            <person name="Franza T."/>
            <person name="Expert D."/>
            <person name="Plunkett G. III"/>
            <person name="San Francisco M.J."/>
            <person name="Charkowski A.O."/>
            <person name="Py B."/>
            <person name="Bell K."/>
            <person name="Rauscher L."/>
            <person name="Rodriguez-Palenzuela P."/>
            <person name="Toussaint A."/>
            <person name="Holeva M.C."/>
            <person name="He S.Y."/>
            <person name="Douet V."/>
            <person name="Boccara M."/>
            <person name="Blanco C."/>
            <person name="Toth I."/>
            <person name="Anderson B.D."/>
            <person name="Biehl B.S."/>
            <person name="Mau B."/>
            <person name="Flynn S.M."/>
            <person name="Barras F."/>
            <person name="Lindeberg M."/>
            <person name="Birch P.R."/>
            <person name="Tsuyumu S."/>
            <person name="Shi X."/>
            <person name="Hibbing M."/>
            <person name="Yap M.N."/>
            <person name="Carpentier M."/>
            <person name="Dassa E."/>
            <person name="Umehara M."/>
            <person name="Kim J.F."/>
            <person name="Rusch M."/>
            <person name="Soni P."/>
            <person name="Mayhew G.F."/>
            <person name="Fouts D.E."/>
            <person name="Gill S.R."/>
            <person name="Blattner F.R."/>
            <person name="Keen N.T."/>
            <person name="Perna N.T."/>
        </authorList>
    </citation>
    <scope>NUCLEOTIDE SEQUENCE [LARGE SCALE GENOMIC DNA]</scope>
    <source>
        <strain evidence="1 2">3937</strain>
    </source>
</reference>
<dbReference type="Proteomes" id="UP000006859">
    <property type="component" value="Chromosome"/>
</dbReference>
<evidence type="ECO:0000313" key="1">
    <source>
        <dbReference type="EMBL" id="ADM98018.1"/>
    </source>
</evidence>
<organism evidence="1 2">
    <name type="scientific">Dickeya dadantii (strain 3937)</name>
    <name type="common">Erwinia chrysanthemi (strain 3937)</name>
    <dbReference type="NCBI Taxonomy" id="198628"/>
    <lineage>
        <taxon>Bacteria</taxon>
        <taxon>Pseudomonadati</taxon>
        <taxon>Pseudomonadota</taxon>
        <taxon>Gammaproteobacteria</taxon>
        <taxon>Enterobacterales</taxon>
        <taxon>Pectobacteriaceae</taxon>
        <taxon>Dickeya</taxon>
    </lineage>
</organism>
<gene>
    <name evidence="1" type="ordered locus">Dda3937_03760</name>
</gene>
<accession>E0SKA4</accession>
<dbReference type="KEGG" id="ddd:Dda3937_03760"/>
<dbReference type="AlphaFoldDB" id="E0SKA4"/>
<dbReference type="STRING" id="198628.Dda3937_03760"/>
<dbReference type="EMBL" id="CP002038">
    <property type="protein sequence ID" value="ADM98018.1"/>
    <property type="molecule type" value="Genomic_DNA"/>
</dbReference>
<proteinExistence type="predicted"/>